<sequence>MRGEEEEKGAESSPVKSSCVLRSGRKKDGAALAPPPSLSAPLTSNPDESSPSSSAIQTRDSVPY</sequence>
<dbReference type="Proteomes" id="UP000694892">
    <property type="component" value="Chromosome 8L"/>
</dbReference>
<accession>A0A974H837</accession>
<dbReference type="EMBL" id="CM004480">
    <property type="protein sequence ID" value="OCT67861.1"/>
    <property type="molecule type" value="Genomic_DNA"/>
</dbReference>
<organism evidence="2 3">
    <name type="scientific">Xenopus laevis</name>
    <name type="common">African clawed frog</name>
    <dbReference type="NCBI Taxonomy" id="8355"/>
    <lineage>
        <taxon>Eukaryota</taxon>
        <taxon>Metazoa</taxon>
        <taxon>Chordata</taxon>
        <taxon>Craniata</taxon>
        <taxon>Vertebrata</taxon>
        <taxon>Euteleostomi</taxon>
        <taxon>Amphibia</taxon>
        <taxon>Batrachia</taxon>
        <taxon>Anura</taxon>
        <taxon>Pipoidea</taxon>
        <taxon>Pipidae</taxon>
        <taxon>Xenopodinae</taxon>
        <taxon>Xenopus</taxon>
        <taxon>Xenopus</taxon>
    </lineage>
</organism>
<proteinExistence type="predicted"/>
<evidence type="ECO:0000313" key="3">
    <source>
        <dbReference type="Proteomes" id="UP000694892"/>
    </source>
</evidence>
<reference evidence="3" key="1">
    <citation type="journal article" date="2016" name="Nature">
        <title>Genome evolution in the allotetraploid frog Xenopus laevis.</title>
        <authorList>
            <person name="Session A.M."/>
            <person name="Uno Y."/>
            <person name="Kwon T."/>
            <person name="Chapman J.A."/>
            <person name="Toyoda A."/>
            <person name="Takahashi S."/>
            <person name="Fukui A."/>
            <person name="Hikosaka A."/>
            <person name="Suzuki A."/>
            <person name="Kondo M."/>
            <person name="van Heeringen S.J."/>
            <person name="Quigley I."/>
            <person name="Heinz S."/>
            <person name="Ogino H."/>
            <person name="Ochi H."/>
            <person name="Hellsten U."/>
            <person name="Lyons J.B."/>
            <person name="Simakov O."/>
            <person name="Putnam N."/>
            <person name="Stites J."/>
            <person name="Kuroki Y."/>
            <person name="Tanaka T."/>
            <person name="Michiue T."/>
            <person name="Watanabe M."/>
            <person name="Bogdanovic O."/>
            <person name="Lister R."/>
            <person name="Georgiou G."/>
            <person name="Paranjpe S.S."/>
            <person name="van Kruijsbergen I."/>
            <person name="Shu S."/>
            <person name="Carlson J."/>
            <person name="Kinoshita T."/>
            <person name="Ohta Y."/>
            <person name="Mawaribuchi S."/>
            <person name="Jenkins J."/>
            <person name="Grimwood J."/>
            <person name="Schmutz J."/>
            <person name="Mitros T."/>
            <person name="Mozaffari S.V."/>
            <person name="Suzuki Y."/>
            <person name="Haramoto Y."/>
            <person name="Yamamoto T.S."/>
            <person name="Takagi C."/>
            <person name="Heald R."/>
            <person name="Miller K."/>
            <person name="Haudenschild C."/>
            <person name="Kitzman J."/>
            <person name="Nakayama T."/>
            <person name="Izutsu Y."/>
            <person name="Robert J."/>
            <person name="Fortriede J."/>
            <person name="Burns K."/>
            <person name="Lotay V."/>
            <person name="Karimi K."/>
            <person name="Yasuoka Y."/>
            <person name="Dichmann D.S."/>
            <person name="Flajnik M.F."/>
            <person name="Houston D.W."/>
            <person name="Shendure J."/>
            <person name="DuPasquier L."/>
            <person name="Vize P.D."/>
            <person name="Zorn A.M."/>
            <person name="Ito M."/>
            <person name="Marcotte E.M."/>
            <person name="Wallingford J.B."/>
            <person name="Ito Y."/>
            <person name="Asashima M."/>
            <person name="Ueno N."/>
            <person name="Matsuda Y."/>
            <person name="Veenstra G.J."/>
            <person name="Fujiyama A."/>
            <person name="Harland R.M."/>
            <person name="Taira M."/>
            <person name="Rokhsar D.S."/>
        </authorList>
    </citation>
    <scope>NUCLEOTIDE SEQUENCE [LARGE SCALE GENOMIC DNA]</scope>
    <source>
        <strain evidence="3">J</strain>
    </source>
</reference>
<protein>
    <submittedName>
        <fullName evidence="2">Uncharacterized protein</fullName>
    </submittedName>
</protein>
<dbReference type="AlphaFoldDB" id="A0A974H837"/>
<evidence type="ECO:0000313" key="2">
    <source>
        <dbReference type="EMBL" id="OCT67861.1"/>
    </source>
</evidence>
<feature type="region of interest" description="Disordered" evidence="1">
    <location>
        <begin position="1"/>
        <end position="64"/>
    </location>
</feature>
<gene>
    <name evidence="2" type="ORF">XELAEV_18039162mg</name>
</gene>
<name>A0A974H837_XENLA</name>
<evidence type="ECO:0000256" key="1">
    <source>
        <dbReference type="SAM" id="MobiDB-lite"/>
    </source>
</evidence>
<feature type="compositionally biased region" description="Polar residues" evidence="1">
    <location>
        <begin position="55"/>
        <end position="64"/>
    </location>
</feature>